<keyword evidence="3" id="KW-1185">Reference proteome</keyword>
<evidence type="ECO:0000256" key="1">
    <source>
        <dbReference type="SAM" id="MobiDB-lite"/>
    </source>
</evidence>
<accession>A0A9N8VMY9</accession>
<organism evidence="2 3">
    <name type="scientific">Cetraspora pellucida</name>
    <dbReference type="NCBI Taxonomy" id="1433469"/>
    <lineage>
        <taxon>Eukaryota</taxon>
        <taxon>Fungi</taxon>
        <taxon>Fungi incertae sedis</taxon>
        <taxon>Mucoromycota</taxon>
        <taxon>Glomeromycotina</taxon>
        <taxon>Glomeromycetes</taxon>
        <taxon>Diversisporales</taxon>
        <taxon>Gigasporaceae</taxon>
        <taxon>Cetraspora</taxon>
    </lineage>
</organism>
<sequence length="170" mass="18721">MHMDPLASQVISDDSKLVKQLKGNLKKAFEKPARQMKPNLCQGLKKCVKNSYQVSSVASTRIYRQKNLFMMELGKTEDEIASVFPVSPALSVTSQMPVLSPINTHSDEDDSTDSVNLEQTQSAISPKPNSDNNPEKVFECCFFERTAPTKLAGISTMLTDLGYSQAAPSM</sequence>
<reference evidence="2" key="1">
    <citation type="submission" date="2021-06" db="EMBL/GenBank/DDBJ databases">
        <authorList>
            <person name="Kallberg Y."/>
            <person name="Tangrot J."/>
            <person name="Rosling A."/>
        </authorList>
    </citation>
    <scope>NUCLEOTIDE SEQUENCE</scope>
    <source>
        <strain evidence="2">FL966</strain>
    </source>
</reference>
<gene>
    <name evidence="2" type="ORF">CPELLU_LOCUS393</name>
</gene>
<comment type="caution">
    <text evidence="2">The sequence shown here is derived from an EMBL/GenBank/DDBJ whole genome shotgun (WGS) entry which is preliminary data.</text>
</comment>
<feature type="compositionally biased region" description="Polar residues" evidence="1">
    <location>
        <begin position="113"/>
        <end position="132"/>
    </location>
</feature>
<dbReference type="AlphaFoldDB" id="A0A9N8VMY9"/>
<protein>
    <submittedName>
        <fullName evidence="2">72_t:CDS:1</fullName>
    </submittedName>
</protein>
<name>A0A9N8VMY9_9GLOM</name>
<dbReference type="Proteomes" id="UP000789759">
    <property type="component" value="Unassembled WGS sequence"/>
</dbReference>
<dbReference type="OrthoDB" id="2447647at2759"/>
<feature type="region of interest" description="Disordered" evidence="1">
    <location>
        <begin position="99"/>
        <end position="132"/>
    </location>
</feature>
<evidence type="ECO:0000313" key="3">
    <source>
        <dbReference type="Proteomes" id="UP000789759"/>
    </source>
</evidence>
<proteinExistence type="predicted"/>
<dbReference type="EMBL" id="CAJVQA010000105">
    <property type="protein sequence ID" value="CAG8456038.1"/>
    <property type="molecule type" value="Genomic_DNA"/>
</dbReference>
<evidence type="ECO:0000313" key="2">
    <source>
        <dbReference type="EMBL" id="CAG8456038.1"/>
    </source>
</evidence>